<dbReference type="PATRIC" id="fig|1069640.6.peg.690"/>
<evidence type="ECO:0000256" key="4">
    <source>
        <dbReference type="ARBA" id="ARBA00022825"/>
    </source>
</evidence>
<dbReference type="MEROPS" id="S49.001"/>
<keyword evidence="4" id="KW-0720">Serine protease</keyword>
<feature type="domain" description="Peptidase S49" evidence="6">
    <location>
        <begin position="339"/>
        <end position="485"/>
    </location>
</feature>
<evidence type="ECO:0000256" key="1">
    <source>
        <dbReference type="ARBA" id="ARBA00008683"/>
    </source>
</evidence>
<dbReference type="InterPro" id="IPR047272">
    <property type="entry name" value="S49_SppA_C"/>
</dbReference>
<dbReference type="InterPro" id="IPR029045">
    <property type="entry name" value="ClpP/crotonase-like_dom_sf"/>
</dbReference>
<sequence>MKLFLLTLISSLITAIFVIILLIILSILIFKMSHNDKKEDKCKPKKAKTILITLEDFKYDTEKNPLKQSSSFDVLYAKLNDILNNKKIEKIILDIDKMKLSMVQVEELYPLFKKLNKEKEVIAISTMYTNNSYYTALLANKIYLENTINSTLLLQGYYRKISYLKGLLDKVGIDVKAIHIGDYKAMGENYTRKSMSPNLKENLTKIFDERLNNFISFVKERRGVDISNELLEGEYFFNYSEKLIDGRMNKNKLLDDDYLIDITNYNFKEKKNKSKNVIGLISLEGQISKKGLSLEEVEYKIDKINEIDNLKGLVIEIDSPGGSAYESSLIYSYIKENVQVPIFVSMKDVCASGGYFIASTAKKMFANSSTITGSIGVVSIYPTYSKLAKKLDINYSGLEKGKTLEYGNLYEHLSFDTIDRIYDHMNGVYREFKNVVIKARHMSDRRLENIAGGRVFIAKDARYNGLVDGIKNIGEVIEEMQKYLNLPDYRLVKINKKFNVKTYIKSSIPLLKYDEYLNKPLLLFDETIY</sequence>
<dbReference type="HOGENOM" id="CLU_008856_1_1_0"/>
<dbReference type="AlphaFoldDB" id="A0A0E3ZAD7"/>
<dbReference type="OrthoDB" id="9764363at2"/>
<dbReference type="GO" id="GO:0008236">
    <property type="term" value="F:serine-type peptidase activity"/>
    <property type="evidence" value="ECO:0007669"/>
    <property type="project" value="UniProtKB-KW"/>
</dbReference>
<dbReference type="SUPFAM" id="SSF52096">
    <property type="entry name" value="ClpP/crotonase"/>
    <property type="match status" value="2"/>
</dbReference>
<dbReference type="KEGG" id="sns:VC03_03500"/>
<keyword evidence="2" id="KW-0645">Protease</keyword>
<dbReference type="CDD" id="cd07023">
    <property type="entry name" value="S49_Sppa_N_C"/>
    <property type="match status" value="1"/>
</dbReference>
<organism evidence="7 8">
    <name type="scientific">Sneathia vaginalis</name>
    <dbReference type="NCBI Taxonomy" id="187101"/>
    <lineage>
        <taxon>Bacteria</taxon>
        <taxon>Fusobacteriati</taxon>
        <taxon>Fusobacteriota</taxon>
        <taxon>Fusobacteriia</taxon>
        <taxon>Fusobacteriales</taxon>
        <taxon>Leptotrichiaceae</taxon>
        <taxon>Sneathia</taxon>
    </lineage>
</organism>
<proteinExistence type="inferred from homology"/>
<dbReference type="EMBL" id="CP011280">
    <property type="protein sequence ID" value="AKC95586.1"/>
    <property type="molecule type" value="Genomic_DNA"/>
</dbReference>
<dbReference type="RefSeq" id="WP_046328692.1">
    <property type="nucleotide sequence ID" value="NZ_CP011280.1"/>
</dbReference>
<dbReference type="Pfam" id="PF01343">
    <property type="entry name" value="Peptidase_S49"/>
    <property type="match status" value="2"/>
</dbReference>
<evidence type="ECO:0000313" key="8">
    <source>
        <dbReference type="Proteomes" id="UP000033103"/>
    </source>
</evidence>
<reference evidence="7 8" key="1">
    <citation type="journal article" date="2012" name="BMC Genomics">
        <title>Genomic sequence analysis and characterization of Sneathia amnii sp. nov.</title>
        <authorList>
            <consortium name="Vaginal Microbiome Consortium (additional members)"/>
            <person name="Harwich M.D.Jr."/>
            <person name="Serrano M.G."/>
            <person name="Fettweis J.M."/>
            <person name="Alves J.M."/>
            <person name="Reimers M.A."/>
            <person name="Buck G.A."/>
            <person name="Jefferson K.K."/>
        </authorList>
    </citation>
    <scope>NUCLEOTIDE SEQUENCE [LARGE SCALE GENOMIC DNA]</scope>
    <source>
        <strain evidence="7 8">SN35</strain>
    </source>
</reference>
<protein>
    <recommendedName>
        <fullName evidence="6">Peptidase S49 domain-containing protein</fullName>
    </recommendedName>
</protein>
<comment type="similarity">
    <text evidence="1">Belongs to the peptidase S49 family.</text>
</comment>
<keyword evidence="5" id="KW-0812">Transmembrane</keyword>
<dbReference type="Gene3D" id="3.90.226.10">
    <property type="entry name" value="2-enoyl-CoA Hydratase, Chain A, domain 1"/>
    <property type="match status" value="1"/>
</dbReference>
<gene>
    <name evidence="7" type="ORF">VC03_03500</name>
</gene>
<evidence type="ECO:0000256" key="2">
    <source>
        <dbReference type="ARBA" id="ARBA00022670"/>
    </source>
</evidence>
<dbReference type="PANTHER" id="PTHR33209">
    <property type="entry name" value="PROTEASE 4"/>
    <property type="match status" value="1"/>
</dbReference>
<dbReference type="GO" id="GO:0006508">
    <property type="term" value="P:proteolysis"/>
    <property type="evidence" value="ECO:0007669"/>
    <property type="project" value="UniProtKB-KW"/>
</dbReference>
<name>A0A0E3ZAD7_9FUSO</name>
<dbReference type="PANTHER" id="PTHR33209:SF1">
    <property type="entry name" value="PEPTIDASE S49 DOMAIN-CONTAINING PROTEIN"/>
    <property type="match status" value="1"/>
</dbReference>
<accession>A0A0E3ZAD7</accession>
<dbReference type="InterPro" id="IPR002142">
    <property type="entry name" value="Peptidase_S49"/>
</dbReference>
<evidence type="ECO:0000259" key="6">
    <source>
        <dbReference type="Pfam" id="PF01343"/>
    </source>
</evidence>
<keyword evidence="5" id="KW-0472">Membrane</keyword>
<dbReference type="Proteomes" id="UP000033103">
    <property type="component" value="Chromosome"/>
</dbReference>
<dbReference type="Gene3D" id="6.20.330.10">
    <property type="match status" value="2"/>
</dbReference>
<dbReference type="STRING" id="187101.VC03_03500"/>
<feature type="transmembrane region" description="Helical" evidence="5">
    <location>
        <begin position="6"/>
        <end position="30"/>
    </location>
</feature>
<evidence type="ECO:0000256" key="5">
    <source>
        <dbReference type="SAM" id="Phobius"/>
    </source>
</evidence>
<feature type="domain" description="Peptidase S49" evidence="6">
    <location>
        <begin position="115"/>
        <end position="226"/>
    </location>
</feature>
<keyword evidence="5" id="KW-1133">Transmembrane helix</keyword>
<keyword evidence="8" id="KW-1185">Reference proteome</keyword>
<evidence type="ECO:0000256" key="3">
    <source>
        <dbReference type="ARBA" id="ARBA00022801"/>
    </source>
</evidence>
<keyword evidence="3" id="KW-0378">Hydrolase</keyword>
<evidence type="ECO:0000313" key="7">
    <source>
        <dbReference type="EMBL" id="AKC95586.1"/>
    </source>
</evidence>